<dbReference type="GO" id="GO:0004519">
    <property type="term" value="F:endonuclease activity"/>
    <property type="evidence" value="ECO:0007669"/>
    <property type="project" value="UniProtKB-KW"/>
</dbReference>
<sequence>MKAGPETVRFLQYGIRVIRNGLQPDQGGQQPETQKPIEGPPILKAKVEKTINDMKNGKAAGPDQIPIELLQALGNWGIDQLTKLLNRIYDTGNIPKDMLISTFIRKNSRKNRELQNVKTTEQSAS</sequence>
<reference evidence="2 3" key="1">
    <citation type="journal article" date="2021" name="Elife">
        <title>Chloroplast acquisition without the gene transfer in kleptoplastic sea slugs, Plakobranchus ocellatus.</title>
        <authorList>
            <person name="Maeda T."/>
            <person name="Takahashi S."/>
            <person name="Yoshida T."/>
            <person name="Shimamura S."/>
            <person name="Takaki Y."/>
            <person name="Nagai Y."/>
            <person name="Toyoda A."/>
            <person name="Suzuki Y."/>
            <person name="Arimoto A."/>
            <person name="Ishii H."/>
            <person name="Satoh N."/>
            <person name="Nishiyama T."/>
            <person name="Hasebe M."/>
            <person name="Maruyama T."/>
            <person name="Minagawa J."/>
            <person name="Obokata J."/>
            <person name="Shigenobu S."/>
        </authorList>
    </citation>
    <scope>NUCLEOTIDE SEQUENCE [LARGE SCALE GENOMIC DNA]</scope>
</reference>
<organism evidence="2 3">
    <name type="scientific">Elysia marginata</name>
    <dbReference type="NCBI Taxonomy" id="1093978"/>
    <lineage>
        <taxon>Eukaryota</taxon>
        <taxon>Metazoa</taxon>
        <taxon>Spiralia</taxon>
        <taxon>Lophotrochozoa</taxon>
        <taxon>Mollusca</taxon>
        <taxon>Gastropoda</taxon>
        <taxon>Heterobranchia</taxon>
        <taxon>Euthyneura</taxon>
        <taxon>Panpulmonata</taxon>
        <taxon>Sacoglossa</taxon>
        <taxon>Placobranchoidea</taxon>
        <taxon>Plakobranchidae</taxon>
        <taxon>Elysia</taxon>
    </lineage>
</organism>
<evidence type="ECO:0000256" key="1">
    <source>
        <dbReference type="SAM" id="MobiDB-lite"/>
    </source>
</evidence>
<evidence type="ECO:0000313" key="2">
    <source>
        <dbReference type="EMBL" id="GFS21355.1"/>
    </source>
</evidence>
<name>A0AAV4JGF6_9GAST</name>
<keyword evidence="2" id="KW-0255">Endonuclease</keyword>
<accession>A0AAV4JGF6</accession>
<feature type="region of interest" description="Disordered" evidence="1">
    <location>
        <begin position="21"/>
        <end position="41"/>
    </location>
</feature>
<keyword evidence="2" id="KW-0540">Nuclease</keyword>
<protein>
    <submittedName>
        <fullName evidence="2">Endonuclease-reverse transcriptase</fullName>
    </submittedName>
</protein>
<gene>
    <name evidence="2" type="ORF">ElyMa_006922100</name>
</gene>
<dbReference type="AlphaFoldDB" id="A0AAV4JGF6"/>
<proteinExistence type="predicted"/>
<keyword evidence="2" id="KW-0378">Hydrolase</keyword>
<evidence type="ECO:0000313" key="3">
    <source>
        <dbReference type="Proteomes" id="UP000762676"/>
    </source>
</evidence>
<keyword evidence="3" id="KW-1185">Reference proteome</keyword>
<dbReference type="EMBL" id="BMAT01013853">
    <property type="protein sequence ID" value="GFS21355.1"/>
    <property type="molecule type" value="Genomic_DNA"/>
</dbReference>
<comment type="caution">
    <text evidence="2">The sequence shown here is derived from an EMBL/GenBank/DDBJ whole genome shotgun (WGS) entry which is preliminary data.</text>
</comment>
<dbReference type="Proteomes" id="UP000762676">
    <property type="component" value="Unassembled WGS sequence"/>
</dbReference>